<evidence type="ECO:0000313" key="2">
    <source>
        <dbReference type="Proteomes" id="UP000824120"/>
    </source>
</evidence>
<accession>A0A9J5W7R9</accession>
<keyword evidence="2" id="KW-1185">Reference proteome</keyword>
<sequence>MMLNPIYWVSVGPKAPLTVVPNLPPESAPNEGGDRDTIDGKLVVEKRQINAILDQVVKNYHMWSRAKSKLLNIGCTMSSREIFVMRGRIDGLETHFTSRINALSSIYAESLQAQFVTLKADIAKLADKPIEVPLTLATDSLVDLFSMTLK</sequence>
<name>A0A9J5W7R9_SOLCO</name>
<proteinExistence type="predicted"/>
<protein>
    <submittedName>
        <fullName evidence="1">Uncharacterized protein</fullName>
    </submittedName>
</protein>
<dbReference type="AlphaFoldDB" id="A0A9J5W7R9"/>
<evidence type="ECO:0000313" key="1">
    <source>
        <dbReference type="EMBL" id="KAG5571224.1"/>
    </source>
</evidence>
<reference evidence="1 2" key="1">
    <citation type="submission" date="2020-09" db="EMBL/GenBank/DDBJ databases">
        <title>De no assembly of potato wild relative species, Solanum commersonii.</title>
        <authorList>
            <person name="Cho K."/>
        </authorList>
    </citation>
    <scope>NUCLEOTIDE SEQUENCE [LARGE SCALE GENOMIC DNA]</scope>
    <source>
        <strain evidence="1">LZ3.2</strain>
        <tissue evidence="1">Leaf</tissue>
    </source>
</reference>
<organism evidence="1 2">
    <name type="scientific">Solanum commersonii</name>
    <name type="common">Commerson's wild potato</name>
    <name type="synonym">Commerson's nightshade</name>
    <dbReference type="NCBI Taxonomy" id="4109"/>
    <lineage>
        <taxon>Eukaryota</taxon>
        <taxon>Viridiplantae</taxon>
        <taxon>Streptophyta</taxon>
        <taxon>Embryophyta</taxon>
        <taxon>Tracheophyta</taxon>
        <taxon>Spermatophyta</taxon>
        <taxon>Magnoliopsida</taxon>
        <taxon>eudicotyledons</taxon>
        <taxon>Gunneridae</taxon>
        <taxon>Pentapetalae</taxon>
        <taxon>asterids</taxon>
        <taxon>lamiids</taxon>
        <taxon>Solanales</taxon>
        <taxon>Solanaceae</taxon>
        <taxon>Solanoideae</taxon>
        <taxon>Solaneae</taxon>
        <taxon>Solanum</taxon>
    </lineage>
</organism>
<comment type="caution">
    <text evidence="1">The sequence shown here is derived from an EMBL/GenBank/DDBJ whole genome shotgun (WGS) entry which is preliminary data.</text>
</comment>
<gene>
    <name evidence="1" type="ORF">H5410_060990</name>
</gene>
<dbReference type="Proteomes" id="UP000824120">
    <property type="component" value="Chromosome 12"/>
</dbReference>
<dbReference type="EMBL" id="JACXVP010000012">
    <property type="protein sequence ID" value="KAG5571224.1"/>
    <property type="molecule type" value="Genomic_DNA"/>
</dbReference>